<dbReference type="InterPro" id="IPR038434">
    <property type="entry name" value="YARHG_sf"/>
</dbReference>
<dbReference type="InterPro" id="IPR025538">
    <property type="entry name" value="DUF4424"/>
</dbReference>
<sequence length="441" mass="52185">MRKLLLTVILMFGILLSSYANDSFSYRESGSGLILLTKNEGISMSSELLKYDYNNKNYEITYTFENLTTNDQDITIAFPVSSNGYDGYEMELYNTAEEWMQSTYHFVTEIDGISYERELMKLKPESATIDYDYAFVLDISIPSKSDITIIDKYGSKGNSEYYYDYFYPNSNDLQTMIWYTDINQKYILETANSWSGTITDFETVYSVGFYSNFFTLGNDIYFFNNNQFQSIRFDSNYNEMNLEYSENADTARLNYTMDFNNFEPIKNLESELIIRKTDSINALTFSGTIFEYLNSNYYNIDHINYMLDMIFKIFPQDQFNDILFNAILKMDKYYNDNELRDMYFSDHKSYIATEIVTLSRFFLNKLFAQEGYVFNSEKWNNIFSYFDWYNPTTKNVSFNSLEESQIEKIKQIRSTYSTISEEELSNDNFLMPKLQLQYQGK</sequence>
<accession>A0A841RJ14</accession>
<name>A0A841RJ14_9SPIO</name>
<protein>
    <recommendedName>
        <fullName evidence="5">YARHG domain-containing protein</fullName>
    </recommendedName>
</protein>
<evidence type="ECO:0000313" key="3">
    <source>
        <dbReference type="EMBL" id="MBB6482292.1"/>
    </source>
</evidence>
<dbReference type="Gene3D" id="2.60.40.3680">
    <property type="match status" value="1"/>
</dbReference>
<dbReference type="RefSeq" id="WP_184748524.1">
    <property type="nucleotide sequence ID" value="NZ_JACHGJ010000010.1"/>
</dbReference>
<dbReference type="AlphaFoldDB" id="A0A841RJ14"/>
<gene>
    <name evidence="3" type="ORF">HNR50_003981</name>
</gene>
<dbReference type="Gene3D" id="1.20.58.1690">
    <property type="match status" value="1"/>
</dbReference>
<proteinExistence type="predicted"/>
<dbReference type="InterPro" id="IPR025582">
    <property type="entry name" value="YARHG_dom"/>
</dbReference>
<organism evidence="3 4">
    <name type="scientific">Spirochaeta isovalerica</name>
    <dbReference type="NCBI Taxonomy" id="150"/>
    <lineage>
        <taxon>Bacteria</taxon>
        <taxon>Pseudomonadati</taxon>
        <taxon>Spirochaetota</taxon>
        <taxon>Spirochaetia</taxon>
        <taxon>Spirochaetales</taxon>
        <taxon>Spirochaetaceae</taxon>
        <taxon>Spirochaeta</taxon>
    </lineage>
</organism>
<dbReference type="Proteomes" id="UP000587760">
    <property type="component" value="Unassembled WGS sequence"/>
</dbReference>
<evidence type="ECO:0008006" key="5">
    <source>
        <dbReference type="Google" id="ProtNLM"/>
    </source>
</evidence>
<evidence type="ECO:0000259" key="2">
    <source>
        <dbReference type="Pfam" id="PF14415"/>
    </source>
</evidence>
<feature type="domain" description="DUF4424" evidence="2">
    <location>
        <begin position="20"/>
        <end position="115"/>
    </location>
</feature>
<reference evidence="3 4" key="1">
    <citation type="submission" date="2020-08" db="EMBL/GenBank/DDBJ databases">
        <title>Genomic Encyclopedia of Type Strains, Phase IV (KMG-IV): sequencing the most valuable type-strain genomes for metagenomic binning, comparative biology and taxonomic classification.</title>
        <authorList>
            <person name="Goeker M."/>
        </authorList>
    </citation>
    <scope>NUCLEOTIDE SEQUENCE [LARGE SCALE GENOMIC DNA]</scope>
    <source>
        <strain evidence="3 4">DSM 2461</strain>
    </source>
</reference>
<dbReference type="EMBL" id="JACHGJ010000010">
    <property type="protein sequence ID" value="MBB6482292.1"/>
    <property type="molecule type" value="Genomic_DNA"/>
</dbReference>
<evidence type="ECO:0000313" key="4">
    <source>
        <dbReference type="Proteomes" id="UP000587760"/>
    </source>
</evidence>
<comment type="caution">
    <text evidence="3">The sequence shown here is derived from an EMBL/GenBank/DDBJ whole genome shotgun (WGS) entry which is preliminary data.</text>
</comment>
<keyword evidence="4" id="KW-1185">Reference proteome</keyword>
<dbReference type="Pfam" id="PF14415">
    <property type="entry name" value="DUF4424"/>
    <property type="match status" value="1"/>
</dbReference>
<feature type="domain" description="YARHG" evidence="1">
    <location>
        <begin position="364"/>
        <end position="412"/>
    </location>
</feature>
<dbReference type="Pfam" id="PF13308">
    <property type="entry name" value="YARHG"/>
    <property type="match status" value="1"/>
</dbReference>
<evidence type="ECO:0000259" key="1">
    <source>
        <dbReference type="Pfam" id="PF13308"/>
    </source>
</evidence>